<feature type="domain" description="Iron-binding zinc finger CDGSH type" evidence="5">
    <location>
        <begin position="46"/>
        <end position="77"/>
    </location>
</feature>
<evidence type="ECO:0000256" key="4">
    <source>
        <dbReference type="ARBA" id="ARBA00023014"/>
    </source>
</evidence>
<evidence type="ECO:0000256" key="3">
    <source>
        <dbReference type="ARBA" id="ARBA00023004"/>
    </source>
</evidence>
<gene>
    <name evidence="6" type="ORF">SAMN03097708_03065</name>
</gene>
<dbReference type="PANTHER" id="PTHR46491:SF3">
    <property type="entry name" value="CDGSH IRON-SULFUR DOMAIN-CONTAINING PROTEIN 3, MITOCHONDRIAL"/>
    <property type="match status" value="1"/>
</dbReference>
<dbReference type="PANTHER" id="PTHR46491">
    <property type="entry name" value="CDGSH IRON SULFUR DOMAIN PROTEIN HOMOLOG"/>
    <property type="match status" value="1"/>
</dbReference>
<evidence type="ECO:0000313" key="6">
    <source>
        <dbReference type="EMBL" id="SCZ67006.1"/>
    </source>
</evidence>
<dbReference type="InterPro" id="IPR018967">
    <property type="entry name" value="FeS-contain_CDGSH-typ"/>
</dbReference>
<sequence length="78" mass="8339">MSDPVAAKKGPYVVALKAGDYFYCTCGRSASQPFCDGSHKGTGFTPRKFTIEEDRKAGLCGCRASGNQPFCDGSHKDL</sequence>
<dbReference type="AlphaFoldDB" id="A0A1G5QZ59"/>
<dbReference type="GO" id="GO:0051537">
    <property type="term" value="F:2 iron, 2 sulfur cluster binding"/>
    <property type="evidence" value="ECO:0007669"/>
    <property type="project" value="UniProtKB-KW"/>
</dbReference>
<reference evidence="6 7" key="1">
    <citation type="submission" date="2016-10" db="EMBL/GenBank/DDBJ databases">
        <authorList>
            <person name="de Groot N.N."/>
        </authorList>
    </citation>
    <scope>NUCLEOTIDE SEQUENCE [LARGE SCALE GENOMIC DNA]</scope>
    <source>
        <strain evidence="6 7">HLD2</strain>
    </source>
</reference>
<proteinExistence type="predicted"/>
<evidence type="ECO:0000256" key="1">
    <source>
        <dbReference type="ARBA" id="ARBA00022714"/>
    </source>
</evidence>
<feature type="domain" description="Iron-binding zinc finger CDGSH type" evidence="5">
    <location>
        <begin position="9"/>
        <end position="45"/>
    </location>
</feature>
<dbReference type="InterPro" id="IPR052950">
    <property type="entry name" value="CISD"/>
</dbReference>
<dbReference type="OrthoDB" id="9795032at2"/>
<accession>A0A1G5QZ59</accession>
<evidence type="ECO:0000313" key="7">
    <source>
        <dbReference type="Proteomes" id="UP000199648"/>
    </source>
</evidence>
<organism evidence="6 7">
    <name type="scientific">Thiohalomonas denitrificans</name>
    <dbReference type="NCBI Taxonomy" id="415747"/>
    <lineage>
        <taxon>Bacteria</taxon>
        <taxon>Pseudomonadati</taxon>
        <taxon>Pseudomonadota</taxon>
        <taxon>Gammaproteobacteria</taxon>
        <taxon>Thiohalomonadales</taxon>
        <taxon>Thiohalomonadaceae</taxon>
        <taxon>Thiohalomonas</taxon>
    </lineage>
</organism>
<keyword evidence="3" id="KW-0408">Iron</keyword>
<dbReference type="GO" id="GO:0046872">
    <property type="term" value="F:metal ion binding"/>
    <property type="evidence" value="ECO:0007669"/>
    <property type="project" value="UniProtKB-KW"/>
</dbReference>
<protein>
    <submittedName>
        <fullName evidence="6">Iron-binding zinc finger CDGSH type</fullName>
    </submittedName>
</protein>
<keyword evidence="1" id="KW-0001">2Fe-2S</keyword>
<dbReference type="GO" id="GO:0005737">
    <property type="term" value="C:cytoplasm"/>
    <property type="evidence" value="ECO:0007669"/>
    <property type="project" value="UniProtKB-ARBA"/>
</dbReference>
<dbReference type="EMBL" id="FMWD01000013">
    <property type="protein sequence ID" value="SCZ67006.1"/>
    <property type="molecule type" value="Genomic_DNA"/>
</dbReference>
<keyword evidence="2" id="KW-0479">Metal-binding</keyword>
<dbReference type="Gene3D" id="3.40.5.90">
    <property type="entry name" value="CDGSH iron-sulfur domain, mitoNEET-type"/>
    <property type="match status" value="2"/>
</dbReference>
<keyword evidence="4" id="KW-0411">Iron-sulfur</keyword>
<evidence type="ECO:0000259" key="5">
    <source>
        <dbReference type="SMART" id="SM00704"/>
    </source>
</evidence>
<dbReference type="Pfam" id="PF09360">
    <property type="entry name" value="zf-CDGSH"/>
    <property type="match status" value="2"/>
</dbReference>
<keyword evidence="7" id="KW-1185">Reference proteome</keyword>
<dbReference type="Proteomes" id="UP000199648">
    <property type="component" value="Unassembled WGS sequence"/>
</dbReference>
<evidence type="ECO:0000256" key="2">
    <source>
        <dbReference type="ARBA" id="ARBA00022723"/>
    </source>
</evidence>
<dbReference type="InterPro" id="IPR042216">
    <property type="entry name" value="MitoNEET_CISD"/>
</dbReference>
<dbReference type="SMART" id="SM00704">
    <property type="entry name" value="ZnF_CDGSH"/>
    <property type="match status" value="2"/>
</dbReference>
<name>A0A1G5QZ59_9GAMM</name>